<protein>
    <submittedName>
        <fullName evidence="1">Uncharacterized protein</fullName>
    </submittedName>
</protein>
<gene>
    <name evidence="1" type="ORF">IWW38_002310</name>
</gene>
<name>A0ACC1M4A0_9FUNG</name>
<sequence length="135" mass="14578">MLADRFGPINVLIVWVFLAAFSQLGIWLPFASVPAVIASAALFGVAGASIVGMLLNALSQLYGVSRITYISGIIYMIYSISSLIIAQTTSLMLDTVGHGTDYTWPIVYTGLLLVVAFVILVVFKFKISPKLTFIV</sequence>
<organism evidence="1 2">
    <name type="scientific">Coemansia aciculifera</name>
    <dbReference type="NCBI Taxonomy" id="417176"/>
    <lineage>
        <taxon>Eukaryota</taxon>
        <taxon>Fungi</taxon>
        <taxon>Fungi incertae sedis</taxon>
        <taxon>Zoopagomycota</taxon>
        <taxon>Kickxellomycotina</taxon>
        <taxon>Kickxellomycetes</taxon>
        <taxon>Kickxellales</taxon>
        <taxon>Kickxellaceae</taxon>
        <taxon>Coemansia</taxon>
    </lineage>
</organism>
<accession>A0ACC1M4A0</accession>
<dbReference type="Proteomes" id="UP001139981">
    <property type="component" value="Unassembled WGS sequence"/>
</dbReference>
<proteinExistence type="predicted"/>
<evidence type="ECO:0000313" key="1">
    <source>
        <dbReference type="EMBL" id="KAJ2895420.1"/>
    </source>
</evidence>
<keyword evidence="2" id="KW-1185">Reference proteome</keyword>
<reference evidence="1" key="1">
    <citation type="submission" date="2022-07" db="EMBL/GenBank/DDBJ databases">
        <title>Phylogenomic reconstructions and comparative analyses of Kickxellomycotina fungi.</title>
        <authorList>
            <person name="Reynolds N.K."/>
            <person name="Stajich J.E."/>
            <person name="Barry K."/>
            <person name="Grigoriev I.V."/>
            <person name="Crous P."/>
            <person name="Smith M.E."/>
        </authorList>
    </citation>
    <scope>NUCLEOTIDE SEQUENCE</scope>
    <source>
        <strain evidence="1">CBS 190363</strain>
    </source>
</reference>
<dbReference type="EMBL" id="JANBVB010000293">
    <property type="protein sequence ID" value="KAJ2895420.1"/>
    <property type="molecule type" value="Genomic_DNA"/>
</dbReference>
<evidence type="ECO:0000313" key="2">
    <source>
        <dbReference type="Proteomes" id="UP001139981"/>
    </source>
</evidence>
<comment type="caution">
    <text evidence="1">The sequence shown here is derived from an EMBL/GenBank/DDBJ whole genome shotgun (WGS) entry which is preliminary data.</text>
</comment>